<dbReference type="GO" id="GO:1902201">
    <property type="term" value="P:negative regulation of bacterial-type flagellum-dependent cell motility"/>
    <property type="evidence" value="ECO:0007669"/>
    <property type="project" value="TreeGrafter"/>
</dbReference>
<comment type="catalytic activity">
    <reaction evidence="2">
        <text>2 GTP = 3',3'-c-di-GMP + 2 diphosphate</text>
        <dbReference type="Rhea" id="RHEA:24898"/>
        <dbReference type="ChEBI" id="CHEBI:33019"/>
        <dbReference type="ChEBI" id="CHEBI:37565"/>
        <dbReference type="ChEBI" id="CHEBI:58805"/>
        <dbReference type="EC" id="2.7.7.65"/>
    </reaction>
</comment>
<keyword evidence="3" id="KW-0812">Transmembrane</keyword>
<dbReference type="SMART" id="SM00062">
    <property type="entry name" value="PBPb"/>
    <property type="match status" value="1"/>
</dbReference>
<dbReference type="GO" id="GO:0005886">
    <property type="term" value="C:plasma membrane"/>
    <property type="evidence" value="ECO:0007669"/>
    <property type="project" value="TreeGrafter"/>
</dbReference>
<dbReference type="InterPro" id="IPR050469">
    <property type="entry name" value="Diguanylate_Cyclase"/>
</dbReference>
<keyword evidence="3" id="KW-1133">Transmembrane helix</keyword>
<dbReference type="PANTHER" id="PTHR45138:SF9">
    <property type="entry name" value="DIGUANYLATE CYCLASE DGCM-RELATED"/>
    <property type="match status" value="1"/>
</dbReference>
<evidence type="ECO:0000256" key="2">
    <source>
        <dbReference type="ARBA" id="ARBA00034247"/>
    </source>
</evidence>
<organism evidence="5 6">
    <name type="scientific">Aliarcobacter butzleri</name>
    <dbReference type="NCBI Taxonomy" id="28197"/>
    <lineage>
        <taxon>Bacteria</taxon>
        <taxon>Pseudomonadati</taxon>
        <taxon>Campylobacterota</taxon>
        <taxon>Epsilonproteobacteria</taxon>
        <taxon>Campylobacterales</taxon>
        <taxon>Arcobacteraceae</taxon>
        <taxon>Aliarcobacter</taxon>
    </lineage>
</organism>
<dbReference type="CDD" id="cd01949">
    <property type="entry name" value="GGDEF"/>
    <property type="match status" value="1"/>
</dbReference>
<evidence type="ECO:0000256" key="3">
    <source>
        <dbReference type="SAM" id="Phobius"/>
    </source>
</evidence>
<dbReference type="Proteomes" id="UP001237843">
    <property type="component" value="Unassembled WGS sequence"/>
</dbReference>
<dbReference type="InterPro" id="IPR001638">
    <property type="entry name" value="Solute-binding_3/MltF_N"/>
</dbReference>
<evidence type="ECO:0000313" key="6">
    <source>
        <dbReference type="Proteomes" id="UP001237843"/>
    </source>
</evidence>
<protein>
    <recommendedName>
        <fullName evidence="1">diguanylate cyclase</fullName>
        <ecNumber evidence="1">2.7.7.65</ecNumber>
    </recommendedName>
</protein>
<gene>
    <name evidence="5" type="ORF">PT520_00930</name>
</gene>
<dbReference type="Gene3D" id="3.30.70.270">
    <property type="match status" value="1"/>
</dbReference>
<comment type="caution">
    <text evidence="5">The sequence shown here is derived from an EMBL/GenBank/DDBJ whole genome shotgun (WGS) entry which is preliminary data.</text>
</comment>
<dbReference type="InterPro" id="IPR000160">
    <property type="entry name" value="GGDEF_dom"/>
</dbReference>
<dbReference type="EC" id="2.7.7.65" evidence="1"/>
<evidence type="ECO:0000256" key="1">
    <source>
        <dbReference type="ARBA" id="ARBA00012528"/>
    </source>
</evidence>
<dbReference type="CDD" id="cd13708">
    <property type="entry name" value="PBP2_BvgS_like_1"/>
    <property type="match status" value="1"/>
</dbReference>
<dbReference type="Pfam" id="PF00497">
    <property type="entry name" value="SBP_bac_3"/>
    <property type="match status" value="1"/>
</dbReference>
<dbReference type="SUPFAM" id="SSF55073">
    <property type="entry name" value="Nucleotide cyclase"/>
    <property type="match status" value="1"/>
</dbReference>
<dbReference type="PANTHER" id="PTHR45138">
    <property type="entry name" value="REGULATORY COMPONENTS OF SENSORY TRANSDUCTION SYSTEM"/>
    <property type="match status" value="1"/>
</dbReference>
<dbReference type="Gene3D" id="3.40.190.10">
    <property type="entry name" value="Periplasmic binding protein-like II"/>
    <property type="match status" value="4"/>
</dbReference>
<name>A0AAW6VKK4_9BACT</name>
<dbReference type="GO" id="GO:0043709">
    <property type="term" value="P:cell adhesion involved in single-species biofilm formation"/>
    <property type="evidence" value="ECO:0007669"/>
    <property type="project" value="TreeGrafter"/>
</dbReference>
<feature type="transmembrane region" description="Helical" evidence="3">
    <location>
        <begin position="562"/>
        <end position="582"/>
    </location>
</feature>
<dbReference type="RefSeq" id="WP_151948237.1">
    <property type="nucleotide sequence ID" value="NZ_CABVRE010000001.1"/>
</dbReference>
<proteinExistence type="predicted"/>
<evidence type="ECO:0000259" key="4">
    <source>
        <dbReference type="PROSITE" id="PS50887"/>
    </source>
</evidence>
<dbReference type="FunFam" id="3.30.70.270:FF:000001">
    <property type="entry name" value="Diguanylate cyclase domain protein"/>
    <property type="match status" value="1"/>
</dbReference>
<sequence length="882" mass="102660">MKKILLIFIFFYSLLVGNEQKSVALQLPWKYQFQFAGYIIAKEKGFYKDVDLDVNLKEWQENLNTIEELNNGNLEYAVLRPTSMIDISKGKELLYLATIFQSSPLVLLTDKSLNITSLSELKNKKIMTSGDLSADVSLLSMIFSQGLKLKDLIIQTPSFNTKDLLDNKIDLIAAYISNEPYVLKELGGNPVIFNPKDFGFDFYSDILATSKKYSENQKDEVKRFKEASLKGWDYAFSNINETVEIIYKKFNSQNKSKEALIYEANELKKLAYHNTNEIGKITPEKLEKIFSIYKVLGLAQNTIDFTNIIFNDLSINEFDLNMKEKAYLEHKQPLKMCINSDWNPYEKLDINNKYTGIGADYFNLIEKQLSTKIEIIETTSQREALDFIKDKKCDFSSLVIKTPKIEKELKLTSTIFKVPLVIATKLDVSFINKIEDIKNKKIAISKDYVNIDYFRNKYSNLNIIEVENTKEGLKQLKEGKIYAFIGSLYSVAYRIQTEYSSHLKIAGKTNDEIEFVSGIDKNNEILFEILQKTINKISSNQIRDLMDKWTYTVYEKDIDYILLWQIILPFFVIFLFGLFFYIKLKLLNGRLSEQKKFINTILDIQPNMIFIIKNSNPIFANKFFLEFFNCKNLVEFQEKYLCLAETFLQEELFFHLGKIKDNSSWIEGILNLDLEKRIVSIFHPSTQTKKVFNISIVELEDGEYLVSLTDISDTILKQILLEDKTNHDKLTGAFNREYYETHFKSTIKDYTKEDVLVFAILDIDFFKKVNDTYGHNRGDEVLKEFVEIIKKSSRNDDLLIRWGGEEFLLVLKVKTTHNARKVLENIRKAIEENNFEEVEHITCSIGATIYKQNEKTEDTFQRADEALYNAKEKGRNQVIIKI</sequence>
<dbReference type="SMART" id="SM00267">
    <property type="entry name" value="GGDEF"/>
    <property type="match status" value="1"/>
</dbReference>
<dbReference type="EMBL" id="JAQTJH010000001">
    <property type="protein sequence ID" value="MDK2061075.1"/>
    <property type="molecule type" value="Genomic_DNA"/>
</dbReference>
<dbReference type="AlphaFoldDB" id="A0AAW6VKK4"/>
<dbReference type="NCBIfam" id="TIGR00254">
    <property type="entry name" value="GGDEF"/>
    <property type="match status" value="1"/>
</dbReference>
<dbReference type="InterPro" id="IPR043128">
    <property type="entry name" value="Rev_trsase/Diguanyl_cyclase"/>
</dbReference>
<reference evidence="5" key="2">
    <citation type="submission" date="2023-02" db="EMBL/GenBank/DDBJ databases">
        <authorList>
            <person name="Concha-Toloza M."/>
            <person name="Lopez-Cantillo M."/>
            <person name="Molina-Mora J."/>
            <person name="Collado L."/>
        </authorList>
    </citation>
    <scope>NUCLEOTIDE SEQUENCE</scope>
    <source>
        <strain evidence="5">FR1p273A</strain>
    </source>
</reference>
<reference evidence="5" key="1">
    <citation type="journal article" date="2023" name="Antibiotics">
        <title>Genomic Characterization of Antibiotic-Resistant Campylobacterales Isolated from Chilean Poultry Meat.</title>
        <authorList>
            <person name="Concha-Toloza M."/>
            <person name="Lopez-Cantillo M."/>
            <person name="Molina-Mora J.A."/>
            <person name="Collado L."/>
        </authorList>
    </citation>
    <scope>NUCLEOTIDE SEQUENCE</scope>
    <source>
        <strain evidence="5">FR1p273A</strain>
    </source>
</reference>
<dbReference type="PROSITE" id="PS50887">
    <property type="entry name" value="GGDEF"/>
    <property type="match status" value="1"/>
</dbReference>
<dbReference type="InterPro" id="IPR029787">
    <property type="entry name" value="Nucleotide_cyclase"/>
</dbReference>
<feature type="domain" description="GGDEF" evidence="4">
    <location>
        <begin position="754"/>
        <end position="882"/>
    </location>
</feature>
<dbReference type="Pfam" id="PF09084">
    <property type="entry name" value="NMT1"/>
    <property type="match status" value="1"/>
</dbReference>
<dbReference type="GO" id="GO:0052621">
    <property type="term" value="F:diguanylate cyclase activity"/>
    <property type="evidence" value="ECO:0007669"/>
    <property type="project" value="UniProtKB-EC"/>
</dbReference>
<dbReference type="InterPro" id="IPR015168">
    <property type="entry name" value="SsuA/THI5"/>
</dbReference>
<dbReference type="Pfam" id="PF00990">
    <property type="entry name" value="GGDEF"/>
    <property type="match status" value="1"/>
</dbReference>
<evidence type="ECO:0000313" key="5">
    <source>
        <dbReference type="EMBL" id="MDK2061075.1"/>
    </source>
</evidence>
<accession>A0AAW6VKK4</accession>
<dbReference type="SUPFAM" id="SSF53850">
    <property type="entry name" value="Periplasmic binding protein-like II"/>
    <property type="match status" value="2"/>
</dbReference>
<keyword evidence="3" id="KW-0472">Membrane</keyword>